<dbReference type="InterPro" id="IPR017896">
    <property type="entry name" value="4Fe4S_Fe-S-bd"/>
</dbReference>
<feature type="domain" description="4Fe-4S ferredoxin-type" evidence="4">
    <location>
        <begin position="201"/>
        <end position="230"/>
    </location>
</feature>
<evidence type="ECO:0000259" key="4">
    <source>
        <dbReference type="PROSITE" id="PS51379"/>
    </source>
</evidence>
<protein>
    <submittedName>
        <fullName evidence="5">4Fe-4S dicluster domain-containing protein</fullName>
    </submittedName>
</protein>
<dbReference type="GO" id="GO:0051536">
    <property type="term" value="F:iron-sulfur cluster binding"/>
    <property type="evidence" value="ECO:0007669"/>
    <property type="project" value="UniProtKB-KW"/>
</dbReference>
<evidence type="ECO:0000313" key="5">
    <source>
        <dbReference type="EMBL" id="MCW4129420.1"/>
    </source>
</evidence>
<dbReference type="Proteomes" id="UP001209344">
    <property type="component" value="Unassembled WGS sequence"/>
</dbReference>
<dbReference type="PROSITE" id="PS51379">
    <property type="entry name" value="4FE4S_FER_2"/>
    <property type="match status" value="1"/>
</dbReference>
<dbReference type="InterPro" id="IPR017900">
    <property type="entry name" value="4Fe4S_Fe_S_CS"/>
</dbReference>
<organism evidence="5 6">
    <name type="scientific">Segatella copri</name>
    <dbReference type="NCBI Taxonomy" id="165179"/>
    <lineage>
        <taxon>Bacteria</taxon>
        <taxon>Pseudomonadati</taxon>
        <taxon>Bacteroidota</taxon>
        <taxon>Bacteroidia</taxon>
        <taxon>Bacteroidales</taxon>
        <taxon>Prevotellaceae</taxon>
        <taxon>Segatella</taxon>
    </lineage>
</organism>
<reference evidence="5" key="1">
    <citation type="submission" date="2022-11" db="EMBL/GenBank/DDBJ databases">
        <title>Genomic repertoires linked with pathogenic potency of arthritogenic Prevotella copri isolated from the gut of rheumatoid arthritis patients.</title>
        <authorList>
            <person name="Nii T."/>
            <person name="Maeda Y."/>
            <person name="Motooka D."/>
            <person name="Naito M."/>
            <person name="Matsumoto Y."/>
            <person name="Ogawa T."/>
            <person name="Oguro-Igashira E."/>
            <person name="Kishikawa T."/>
            <person name="Yamashita M."/>
            <person name="Koizumi S."/>
            <person name="Kurakawa T."/>
            <person name="Okumura R."/>
            <person name="Kayama H."/>
            <person name="Murakami M."/>
            <person name="Sakaguchi T."/>
            <person name="Das B."/>
            <person name="Nakamura S."/>
            <person name="Okada Y."/>
            <person name="Kumanogoh A."/>
            <person name="Takeda K."/>
        </authorList>
    </citation>
    <scope>NUCLEOTIDE SEQUENCE</scope>
    <source>
        <strain evidence="5">F3-75</strain>
    </source>
</reference>
<evidence type="ECO:0000313" key="6">
    <source>
        <dbReference type="Proteomes" id="UP001209344"/>
    </source>
</evidence>
<dbReference type="PROSITE" id="PS00198">
    <property type="entry name" value="4FE4S_FER_1"/>
    <property type="match status" value="1"/>
</dbReference>
<gene>
    <name evidence="5" type="ORF">ONT16_14465</name>
</gene>
<comment type="caution">
    <text evidence="5">The sequence shown here is derived from an EMBL/GenBank/DDBJ whole genome shotgun (WGS) entry which is preliminary data.</text>
</comment>
<dbReference type="Gene3D" id="3.30.70.20">
    <property type="match status" value="1"/>
</dbReference>
<accession>A0AAP3BE79</accession>
<evidence type="ECO:0000256" key="2">
    <source>
        <dbReference type="ARBA" id="ARBA00023004"/>
    </source>
</evidence>
<dbReference type="SUPFAM" id="SSF54862">
    <property type="entry name" value="4Fe-4S ferredoxins"/>
    <property type="match status" value="1"/>
</dbReference>
<proteinExistence type="predicted"/>
<keyword evidence="1" id="KW-0479">Metal-binding</keyword>
<dbReference type="EMBL" id="JAPDVK010000004">
    <property type="protein sequence ID" value="MCW4129420.1"/>
    <property type="molecule type" value="Genomic_DNA"/>
</dbReference>
<dbReference type="AlphaFoldDB" id="A0AAP3BE79"/>
<name>A0AAP3BE79_9BACT</name>
<dbReference type="RefSeq" id="WP_264966909.1">
    <property type="nucleotide sequence ID" value="NZ_JAPDVK010000004.1"/>
</dbReference>
<evidence type="ECO:0000256" key="1">
    <source>
        <dbReference type="ARBA" id="ARBA00022723"/>
    </source>
</evidence>
<sequence length="519" mass="59389">MQATDTPSIIHRYFMIKNSSFQTCNTLNIKALELYYNIKKWNIELDTLLGKPRVGCVICPFSSPWDDMIVNRTYHSKLSPFLDRIIDMAKQRRIPNLDEYIKERKWKLRASGRNLETTRTKVMFKSLTPKFSAKVIGGHKQIIDWLPVLGVFNTKEKGKKINGELKIKDKVYKFDIEYTDKENYTFTVPNVTEPQLIPLLKRVVYKSAYCINCEGCEVECPTGALSVYPTVNINKDKCVHCHKCLMFHDNGCIVANSLITNMEGKGKIGSISKYGTFGIHEEWVEEFLSDPESFWTCNSLGNKQVDSFKAWLKDAEFIDSKCKLTELGTFCSENYIDQSDLIWEIIWVNLVHNNALIDWYVNGIKVNQTFAKPLLDELAMEAFGASFSRSSVAYSMGALLQVFKYSPIGEDMGQGVVQGKNNYLRMAHDSVSDVAIAYSLYKYSKANGVKTLRVSDFYNETCRKGPFKEFGIGKEVFFKKLRNLNSAKDRLLIAELNMGLDSITLRDDIDCFDVLKHLM</sequence>
<dbReference type="GO" id="GO:0046872">
    <property type="term" value="F:metal ion binding"/>
    <property type="evidence" value="ECO:0007669"/>
    <property type="project" value="UniProtKB-KW"/>
</dbReference>
<keyword evidence="2" id="KW-0408">Iron</keyword>
<keyword evidence="3" id="KW-0411">Iron-sulfur</keyword>
<evidence type="ECO:0000256" key="3">
    <source>
        <dbReference type="ARBA" id="ARBA00023014"/>
    </source>
</evidence>